<dbReference type="OMA" id="DADSYIF"/>
<feature type="domain" description="DUF7923" evidence="2">
    <location>
        <begin position="47"/>
        <end position="184"/>
    </location>
</feature>
<dbReference type="STRING" id="413071.G9N1N8"/>
<evidence type="ECO:0000313" key="4">
    <source>
        <dbReference type="Proteomes" id="UP000007115"/>
    </source>
</evidence>
<organism evidence="3 4">
    <name type="scientific">Hypocrea virens (strain Gv29-8 / FGSC 10586)</name>
    <name type="common">Gliocladium virens</name>
    <name type="synonym">Trichoderma virens</name>
    <dbReference type="NCBI Taxonomy" id="413071"/>
    <lineage>
        <taxon>Eukaryota</taxon>
        <taxon>Fungi</taxon>
        <taxon>Dikarya</taxon>
        <taxon>Ascomycota</taxon>
        <taxon>Pezizomycotina</taxon>
        <taxon>Sordariomycetes</taxon>
        <taxon>Hypocreomycetidae</taxon>
        <taxon>Hypocreales</taxon>
        <taxon>Hypocreaceae</taxon>
        <taxon>Trichoderma</taxon>
    </lineage>
</organism>
<dbReference type="AlphaFoldDB" id="G9N1N8"/>
<reference evidence="3 4" key="1">
    <citation type="journal article" date="2011" name="Genome Biol.">
        <title>Comparative genome sequence analysis underscores mycoparasitism as the ancestral life style of Trichoderma.</title>
        <authorList>
            <person name="Kubicek C.P."/>
            <person name="Herrera-Estrella A."/>
            <person name="Seidl-Seiboth V."/>
            <person name="Martinez D.A."/>
            <person name="Druzhinina I.S."/>
            <person name="Thon M."/>
            <person name="Zeilinger S."/>
            <person name="Casas-Flores S."/>
            <person name="Horwitz B.A."/>
            <person name="Mukherjee P.K."/>
            <person name="Mukherjee M."/>
            <person name="Kredics L."/>
            <person name="Alcaraz L.D."/>
            <person name="Aerts A."/>
            <person name="Antal Z."/>
            <person name="Atanasova L."/>
            <person name="Cervantes-Badillo M.G."/>
            <person name="Challacombe J."/>
            <person name="Chertkov O."/>
            <person name="McCluskey K."/>
            <person name="Coulpier F."/>
            <person name="Deshpande N."/>
            <person name="von Doehren H."/>
            <person name="Ebbole D.J."/>
            <person name="Esquivel-Naranjo E.U."/>
            <person name="Fekete E."/>
            <person name="Flipphi M."/>
            <person name="Glaser F."/>
            <person name="Gomez-Rodriguez E.Y."/>
            <person name="Gruber S."/>
            <person name="Han C."/>
            <person name="Henrissat B."/>
            <person name="Hermosa R."/>
            <person name="Hernandez-Onate M."/>
            <person name="Karaffa L."/>
            <person name="Kosti I."/>
            <person name="Le Crom S."/>
            <person name="Lindquist E."/>
            <person name="Lucas S."/>
            <person name="Luebeck M."/>
            <person name="Luebeck P.S."/>
            <person name="Margeot A."/>
            <person name="Metz B."/>
            <person name="Misra M."/>
            <person name="Nevalainen H."/>
            <person name="Omann M."/>
            <person name="Packer N."/>
            <person name="Perrone G."/>
            <person name="Uresti-Rivera E.E."/>
            <person name="Salamov A."/>
            <person name="Schmoll M."/>
            <person name="Seiboth B."/>
            <person name="Shapiro H."/>
            <person name="Sukno S."/>
            <person name="Tamayo-Ramos J.A."/>
            <person name="Tisch D."/>
            <person name="Wiest A."/>
            <person name="Wilkinson H.H."/>
            <person name="Zhang M."/>
            <person name="Coutinho P.M."/>
            <person name="Kenerley C.M."/>
            <person name="Monte E."/>
            <person name="Baker S.E."/>
            <person name="Grigoriev I.V."/>
        </authorList>
    </citation>
    <scope>NUCLEOTIDE SEQUENCE [LARGE SCALE GENOMIC DNA]</scope>
    <source>
        <strain evidence="4">Gv29-8 / FGSC 10586</strain>
    </source>
</reference>
<feature type="non-terminal residue" evidence="3">
    <location>
        <position position="184"/>
    </location>
</feature>
<dbReference type="InterPro" id="IPR057683">
    <property type="entry name" value="DUF7923"/>
</dbReference>
<dbReference type="InParanoid" id="G9N1N8"/>
<dbReference type="RefSeq" id="XP_013953863.1">
    <property type="nucleotide sequence ID" value="XM_014098388.1"/>
</dbReference>
<dbReference type="Pfam" id="PF25540">
    <property type="entry name" value="DUF7923"/>
    <property type="match status" value="1"/>
</dbReference>
<dbReference type="HOGENOM" id="CLU_097991_1_0_1"/>
<feature type="non-terminal residue" evidence="3">
    <location>
        <position position="1"/>
    </location>
</feature>
<dbReference type="Proteomes" id="UP000007115">
    <property type="component" value="Unassembled WGS sequence"/>
</dbReference>
<feature type="region of interest" description="Disordered" evidence="1">
    <location>
        <begin position="20"/>
        <end position="44"/>
    </location>
</feature>
<accession>G9N1N8</accession>
<dbReference type="OrthoDB" id="2270193at2759"/>
<dbReference type="eggNOG" id="ENOG502QS69">
    <property type="taxonomic scope" value="Eukaryota"/>
</dbReference>
<keyword evidence="4" id="KW-1185">Reference proteome</keyword>
<sequence>LSQELLEKLDRTEKQLTKTKLDLDSESDTRRRLQKEVQENKEWKERQEKRPFMVALIDADADGYVFRDSYLTLGEKGGESAADALFDELQRYMGELTGVPSNMDILVRAFANVSGLGQALVRDGRLQDINQLRAFATGFSNRRVFFDFVDVGPGKERADFKIQENVKFFVESPQCKHLVVACGH</sequence>
<proteinExistence type="predicted"/>
<protein>
    <recommendedName>
        <fullName evidence="2">DUF7923 domain-containing protein</fullName>
    </recommendedName>
</protein>
<name>G9N1N8_HYPVG</name>
<dbReference type="GeneID" id="25787511"/>
<dbReference type="EMBL" id="ABDF02000083">
    <property type="protein sequence ID" value="EHK19667.1"/>
    <property type="molecule type" value="Genomic_DNA"/>
</dbReference>
<dbReference type="VEuPathDB" id="FungiDB:TRIVIDRAFT_130980"/>
<comment type="caution">
    <text evidence="3">The sequence shown here is derived from an EMBL/GenBank/DDBJ whole genome shotgun (WGS) entry which is preliminary data.</text>
</comment>
<evidence type="ECO:0000259" key="2">
    <source>
        <dbReference type="Pfam" id="PF25540"/>
    </source>
</evidence>
<dbReference type="PANTHER" id="PTHR37543">
    <property type="entry name" value="CCCH ZINC FINGER DNA BINDING PROTEIN (AFU_ORTHOLOGUE AFUA_5G12760)"/>
    <property type="match status" value="1"/>
</dbReference>
<evidence type="ECO:0000256" key="1">
    <source>
        <dbReference type="SAM" id="MobiDB-lite"/>
    </source>
</evidence>
<gene>
    <name evidence="3" type="ORF">TRIVIDRAFT_130980</name>
</gene>
<dbReference type="PANTHER" id="PTHR37543:SF1">
    <property type="entry name" value="CCCH ZINC FINGER DNA BINDING PROTEIN (AFU_ORTHOLOGUE AFUA_5G12760)"/>
    <property type="match status" value="1"/>
</dbReference>
<evidence type="ECO:0000313" key="3">
    <source>
        <dbReference type="EMBL" id="EHK19667.1"/>
    </source>
</evidence>